<gene>
    <name evidence="1" type="ORF">H8704_06880</name>
</gene>
<keyword evidence="2" id="KW-1185">Reference proteome</keyword>
<accession>A0ABR7N136</accession>
<reference evidence="1 2" key="1">
    <citation type="submission" date="2020-08" db="EMBL/GenBank/DDBJ databases">
        <title>Genome public.</title>
        <authorList>
            <person name="Liu C."/>
            <person name="Sun Q."/>
        </authorList>
    </citation>
    <scope>NUCLEOTIDE SEQUENCE [LARGE SCALE GENOMIC DNA]</scope>
    <source>
        <strain evidence="1 2">NSJ-37</strain>
    </source>
</reference>
<name>A0ABR7N136_9FIRM</name>
<sequence length="146" mass="16762">MKQDFIRAKELAGQWDITPRRVNQLCADGMIPGAYKAGRFWMIPSDFGMLAILSDRYYILSNRESGEGRFDLQLEPRDHKCKGYIIEFKVAKSQTEQELAGAAKDAVRQIRDRGYAEDMKYHGITEIGFFGIAFHGKRVACEYQEN</sequence>
<evidence type="ECO:0000313" key="1">
    <source>
        <dbReference type="EMBL" id="MBC8562354.1"/>
    </source>
</evidence>
<comment type="caution">
    <text evidence="1">The sequence shown here is derived from an EMBL/GenBank/DDBJ whole genome shotgun (WGS) entry which is preliminary data.</text>
</comment>
<proteinExistence type="predicted"/>
<evidence type="ECO:0000313" key="2">
    <source>
        <dbReference type="Proteomes" id="UP000606193"/>
    </source>
</evidence>
<dbReference type="InterPro" id="IPR012547">
    <property type="entry name" value="PDDEXK_9"/>
</dbReference>
<organism evidence="1 2">
    <name type="scientific">Jutongia huaianensis</name>
    <dbReference type="NCBI Taxonomy" id="2763668"/>
    <lineage>
        <taxon>Bacteria</taxon>
        <taxon>Bacillati</taxon>
        <taxon>Bacillota</taxon>
        <taxon>Clostridia</taxon>
        <taxon>Lachnospirales</taxon>
        <taxon>Lachnospiraceae</taxon>
        <taxon>Jutongia</taxon>
    </lineage>
</organism>
<dbReference type="RefSeq" id="WP_249297771.1">
    <property type="nucleotide sequence ID" value="NZ_JACRSX010000006.1"/>
</dbReference>
<dbReference type="Proteomes" id="UP000606193">
    <property type="component" value="Unassembled WGS sequence"/>
</dbReference>
<dbReference type="EMBL" id="JACRSX010000006">
    <property type="protein sequence ID" value="MBC8562354.1"/>
    <property type="molecule type" value="Genomic_DNA"/>
</dbReference>
<dbReference type="Pfam" id="PF08011">
    <property type="entry name" value="PDDEXK_9"/>
    <property type="match status" value="1"/>
</dbReference>
<protein>
    <submittedName>
        <fullName evidence="1">PD-(D/E)XK nuclease domain-containing protein</fullName>
    </submittedName>
</protein>